<evidence type="ECO:0000313" key="2">
    <source>
        <dbReference type="Proteomes" id="UP000805193"/>
    </source>
</evidence>
<proteinExistence type="predicted"/>
<dbReference type="EMBL" id="JABSTQ010010305">
    <property type="protein sequence ID" value="KAG0421886.1"/>
    <property type="molecule type" value="Genomic_DNA"/>
</dbReference>
<keyword evidence="2" id="KW-1185">Reference proteome</keyword>
<comment type="caution">
    <text evidence="1">The sequence shown here is derived from an EMBL/GenBank/DDBJ whole genome shotgun (WGS) entry which is preliminary data.</text>
</comment>
<protein>
    <submittedName>
        <fullName evidence="1">Uncharacterized protein</fullName>
    </submittedName>
</protein>
<sequence>MVTARNADELHVAEERCGAAIPGFAGMADTEFEDVIEKIGGFGRFQKTLIWLYLAPVSLLVPGYFVGLIFMLSVPEHSCVLPSGMKTLNLTESKAAHLLDLVVSSDNCYLSLSAFNTSFIQDYLRHAEDQNQTTPALPDGRRVPCTQFTYDDTDYASTAGTKWDLVCDRDHLPSLVFTVSTVGSTVGTVLFGILSDRIGRKYTFFVLVIVAAVFGFSSILATHFFAFIVLRTIHASIEPQMFQLPHIMLLELVGPSERTLVLGVVCIAWTLGLCLLPFLAYFTRSWFTLGLIYSACATANLLYYKLLPESPRWLLSQNRMSDAIVILKRIAKRNGVEPPENLASDLVKVQRELAQEMETEKASSRDLFTKPEIRKNLLICTLCWVANNSAYYGLHINVTNMAGNEFLNFFLLAIIELPSYAVAWWTMERLGRRWSNVGFQLIVSGSCFASCLVKPDAHMLTTACFLIAKFANTASFMVMYQQAAEVMPTSLRSFALGTASAVSYALSTSMPYVIFLAKYGMWIPFLVLGLLAGSGGVASAWLPETRGYPLCQTVGDVTELRKNQRFFSWNSVLKTLSITESEAAQVRDLLVSNDNYVLFLSAFNTTFIDD</sequence>
<name>A0AC60PLV8_IXOPE</name>
<accession>A0AC60PLV8</accession>
<gene>
    <name evidence="1" type="ORF">HPB47_002254</name>
</gene>
<organism evidence="1 2">
    <name type="scientific">Ixodes persulcatus</name>
    <name type="common">Taiga tick</name>
    <dbReference type="NCBI Taxonomy" id="34615"/>
    <lineage>
        <taxon>Eukaryota</taxon>
        <taxon>Metazoa</taxon>
        <taxon>Ecdysozoa</taxon>
        <taxon>Arthropoda</taxon>
        <taxon>Chelicerata</taxon>
        <taxon>Arachnida</taxon>
        <taxon>Acari</taxon>
        <taxon>Parasitiformes</taxon>
        <taxon>Ixodida</taxon>
        <taxon>Ixodoidea</taxon>
        <taxon>Ixodidae</taxon>
        <taxon>Ixodinae</taxon>
        <taxon>Ixodes</taxon>
    </lineage>
</organism>
<reference evidence="1 2" key="1">
    <citation type="journal article" date="2020" name="Cell">
        <title>Large-Scale Comparative Analyses of Tick Genomes Elucidate Their Genetic Diversity and Vector Capacities.</title>
        <authorList>
            <consortium name="Tick Genome and Microbiome Consortium (TIGMIC)"/>
            <person name="Jia N."/>
            <person name="Wang J."/>
            <person name="Shi W."/>
            <person name="Du L."/>
            <person name="Sun Y."/>
            <person name="Zhan W."/>
            <person name="Jiang J.F."/>
            <person name="Wang Q."/>
            <person name="Zhang B."/>
            <person name="Ji P."/>
            <person name="Bell-Sakyi L."/>
            <person name="Cui X.M."/>
            <person name="Yuan T.T."/>
            <person name="Jiang B.G."/>
            <person name="Yang W.F."/>
            <person name="Lam T.T."/>
            <person name="Chang Q.C."/>
            <person name="Ding S.J."/>
            <person name="Wang X.J."/>
            <person name="Zhu J.G."/>
            <person name="Ruan X.D."/>
            <person name="Zhao L."/>
            <person name="Wei J.T."/>
            <person name="Ye R.Z."/>
            <person name="Que T.C."/>
            <person name="Du C.H."/>
            <person name="Zhou Y.H."/>
            <person name="Cheng J.X."/>
            <person name="Dai P.F."/>
            <person name="Guo W.B."/>
            <person name="Han X.H."/>
            <person name="Huang E.J."/>
            <person name="Li L.F."/>
            <person name="Wei W."/>
            <person name="Gao Y.C."/>
            <person name="Liu J.Z."/>
            <person name="Shao H.Z."/>
            <person name="Wang X."/>
            <person name="Wang C.C."/>
            <person name="Yang T.C."/>
            <person name="Huo Q.B."/>
            <person name="Li W."/>
            <person name="Chen H.Y."/>
            <person name="Chen S.E."/>
            <person name="Zhou L.G."/>
            <person name="Ni X.B."/>
            <person name="Tian J.H."/>
            <person name="Sheng Y."/>
            <person name="Liu T."/>
            <person name="Pan Y.S."/>
            <person name="Xia L.Y."/>
            <person name="Li J."/>
            <person name="Zhao F."/>
            <person name="Cao W.C."/>
        </authorList>
    </citation>
    <scope>NUCLEOTIDE SEQUENCE [LARGE SCALE GENOMIC DNA]</scope>
    <source>
        <strain evidence="1">Iper-2018</strain>
    </source>
</reference>
<evidence type="ECO:0000313" key="1">
    <source>
        <dbReference type="EMBL" id="KAG0421886.1"/>
    </source>
</evidence>
<dbReference type="Proteomes" id="UP000805193">
    <property type="component" value="Unassembled WGS sequence"/>
</dbReference>